<dbReference type="Proteomes" id="UP000677228">
    <property type="component" value="Unassembled WGS sequence"/>
</dbReference>
<comment type="similarity">
    <text evidence="1 2">Belongs to the peptidase C14A family.</text>
</comment>
<dbReference type="EMBL" id="CAJNOQ010017439">
    <property type="protein sequence ID" value="CAF1399290.1"/>
    <property type="molecule type" value="Genomic_DNA"/>
</dbReference>
<evidence type="ECO:0000259" key="4">
    <source>
        <dbReference type="PROSITE" id="PS50208"/>
    </source>
</evidence>
<evidence type="ECO:0000256" key="1">
    <source>
        <dbReference type="ARBA" id="ARBA00010134"/>
    </source>
</evidence>
<dbReference type="Proteomes" id="UP000663829">
    <property type="component" value="Unassembled WGS sequence"/>
</dbReference>
<dbReference type="SMART" id="SM00115">
    <property type="entry name" value="CASc"/>
    <property type="match status" value="1"/>
</dbReference>
<reference evidence="6" key="1">
    <citation type="submission" date="2021-02" db="EMBL/GenBank/DDBJ databases">
        <authorList>
            <person name="Nowell W R."/>
        </authorList>
    </citation>
    <scope>NUCLEOTIDE SEQUENCE</scope>
</reference>
<proteinExistence type="inferred from homology"/>
<dbReference type="SUPFAM" id="SSF52129">
    <property type="entry name" value="Caspase-like"/>
    <property type="match status" value="1"/>
</dbReference>
<feature type="domain" description="Caspase family p20" evidence="4">
    <location>
        <begin position="204"/>
        <end position="326"/>
    </location>
</feature>
<protein>
    <recommendedName>
        <fullName evidence="10">Caspase-8</fullName>
    </recommendedName>
</protein>
<evidence type="ECO:0000313" key="9">
    <source>
        <dbReference type="Proteomes" id="UP000663829"/>
    </source>
</evidence>
<evidence type="ECO:0008006" key="10">
    <source>
        <dbReference type="Google" id="ProtNLM"/>
    </source>
</evidence>
<dbReference type="InterPro" id="IPR029030">
    <property type="entry name" value="Caspase-like_dom_sf"/>
</dbReference>
<sequence length="478" mass="56099">MDLQECRSLTLILGGEVMTATLQTQFELLLPPTEEVDDNMLTRLILLILIHFKHFYLSKRHFNYYQQFLCPIQTDLVELGFSFLLVAIENTISEDELKRLQYYFDTKSVDTSLLSIYQSMGQNYTLENFLDQIEKCQDTINTLKQTSYLINNFQEFIMKFKVFNDIFCTEQRNENKKISPSISPSHFVYSDRLSIDTSSKLVPKKGLCVIINIMGFNGHPERLGSQNDVKLIENIFHAMNFTTLLCIKDFSKNDLDVSLNDLKYNKDKYDKYDCLALFLMTHGEINCIVTHDAQLVYLKEAITNFNDSGSSIWKKKIRCFFINSCRLNTSKQVNIVPYSKHAIHDEHLSFNMCIAYSCNAFEKSFRSETAGSIYIKMLCTMLYNYSHIYSVKKILNITDKLFDERIDTDHYFHQNPKHLQYLSDHLYFSNQNLTTEIPRLKTFDHSLLCQSPWIHVNDYVKEKIECAEYKKAFFNDFQ</sequence>
<dbReference type="EMBL" id="CAJNOK010006410">
    <property type="protein sequence ID" value="CAF1002994.1"/>
    <property type="molecule type" value="Genomic_DNA"/>
</dbReference>
<name>A0A815KQ76_9BILA</name>
<keyword evidence="9" id="KW-1185">Reference proteome</keyword>
<dbReference type="PROSITE" id="PS50208">
    <property type="entry name" value="CASPASE_P20"/>
    <property type="match status" value="1"/>
</dbReference>
<dbReference type="OrthoDB" id="6114029at2759"/>
<dbReference type="PANTHER" id="PTHR22576">
    <property type="entry name" value="MUCOSA ASSOCIATED LYMPHOID TISSUE LYMPHOMA TRANSLOCATION PROTEIN 1/PARACASPASE"/>
    <property type="match status" value="1"/>
</dbReference>
<dbReference type="InterPro" id="IPR015917">
    <property type="entry name" value="Pept_C14A"/>
</dbReference>
<dbReference type="Pfam" id="PF00656">
    <property type="entry name" value="Peptidase_C14"/>
    <property type="match status" value="1"/>
</dbReference>
<dbReference type="Proteomes" id="UP000681722">
    <property type="component" value="Unassembled WGS sequence"/>
</dbReference>
<dbReference type="GO" id="GO:0006508">
    <property type="term" value="P:proteolysis"/>
    <property type="evidence" value="ECO:0007669"/>
    <property type="project" value="InterPro"/>
</dbReference>
<dbReference type="InterPro" id="IPR001309">
    <property type="entry name" value="Pept_C14_p20"/>
</dbReference>
<dbReference type="Gene3D" id="3.40.50.1460">
    <property type="match status" value="1"/>
</dbReference>
<organism evidence="6 9">
    <name type="scientific">Didymodactylos carnosus</name>
    <dbReference type="NCBI Taxonomy" id="1234261"/>
    <lineage>
        <taxon>Eukaryota</taxon>
        <taxon>Metazoa</taxon>
        <taxon>Spiralia</taxon>
        <taxon>Gnathifera</taxon>
        <taxon>Rotifera</taxon>
        <taxon>Eurotatoria</taxon>
        <taxon>Bdelloidea</taxon>
        <taxon>Philodinida</taxon>
        <taxon>Philodinidae</taxon>
        <taxon>Didymodactylos</taxon>
    </lineage>
</organism>
<dbReference type="InterPro" id="IPR011600">
    <property type="entry name" value="Pept_C14_caspase"/>
</dbReference>
<feature type="domain" description="Caspase family p10" evidence="3">
    <location>
        <begin position="342"/>
        <end position="430"/>
    </location>
</feature>
<evidence type="ECO:0000259" key="3">
    <source>
        <dbReference type="PROSITE" id="PS50207"/>
    </source>
</evidence>
<dbReference type="AlphaFoldDB" id="A0A815KQ76"/>
<dbReference type="InterPro" id="IPR002138">
    <property type="entry name" value="Pept_C14_p10"/>
</dbReference>
<dbReference type="Proteomes" id="UP000682733">
    <property type="component" value="Unassembled WGS sequence"/>
</dbReference>
<dbReference type="InterPro" id="IPR052039">
    <property type="entry name" value="Caspase-related_regulators"/>
</dbReference>
<comment type="caution">
    <text evidence="6">The sequence shown here is derived from an EMBL/GenBank/DDBJ whole genome shotgun (WGS) entry which is preliminary data.</text>
</comment>
<dbReference type="EMBL" id="CAJOBC010082861">
    <property type="protein sequence ID" value="CAF4293328.1"/>
    <property type="molecule type" value="Genomic_DNA"/>
</dbReference>
<dbReference type="PRINTS" id="PR00376">
    <property type="entry name" value="IL1BCENZYME"/>
</dbReference>
<accession>A0A815KQ76</accession>
<dbReference type="GO" id="GO:0004197">
    <property type="term" value="F:cysteine-type endopeptidase activity"/>
    <property type="evidence" value="ECO:0007669"/>
    <property type="project" value="InterPro"/>
</dbReference>
<gene>
    <name evidence="6" type="ORF">GPM918_LOCUS33185</name>
    <name evidence="5" type="ORF">OVA965_LOCUS14655</name>
    <name evidence="8" type="ORF">SRO942_LOCUS33869</name>
    <name evidence="7" type="ORF">TMI583_LOCUS14661</name>
</gene>
<evidence type="ECO:0000313" key="8">
    <source>
        <dbReference type="EMBL" id="CAF4293328.1"/>
    </source>
</evidence>
<evidence type="ECO:0000313" key="7">
    <source>
        <dbReference type="EMBL" id="CAF3772353.1"/>
    </source>
</evidence>
<evidence type="ECO:0000256" key="2">
    <source>
        <dbReference type="RuleBase" id="RU003971"/>
    </source>
</evidence>
<evidence type="ECO:0000313" key="5">
    <source>
        <dbReference type="EMBL" id="CAF1002994.1"/>
    </source>
</evidence>
<dbReference type="EMBL" id="CAJOBA010006419">
    <property type="protein sequence ID" value="CAF3772353.1"/>
    <property type="molecule type" value="Genomic_DNA"/>
</dbReference>
<dbReference type="PANTHER" id="PTHR22576:SF41">
    <property type="entry name" value="CASPASE 14, APOPTOSIS-RELATED CYSTEINE PEPTIDASE"/>
    <property type="match status" value="1"/>
</dbReference>
<evidence type="ECO:0000313" key="6">
    <source>
        <dbReference type="EMBL" id="CAF1399290.1"/>
    </source>
</evidence>
<dbReference type="PROSITE" id="PS50207">
    <property type="entry name" value="CASPASE_P10"/>
    <property type="match status" value="1"/>
</dbReference>